<feature type="domain" description="RRM" evidence="4">
    <location>
        <begin position="34"/>
        <end position="104"/>
    </location>
</feature>
<evidence type="ECO:0000256" key="3">
    <source>
        <dbReference type="SAM" id="MobiDB-lite"/>
    </source>
</evidence>
<dbReference type="SMART" id="SM00360">
    <property type="entry name" value="RRM"/>
    <property type="match status" value="1"/>
</dbReference>
<feature type="compositionally biased region" description="Basic and acidic residues" evidence="3">
    <location>
        <begin position="225"/>
        <end position="237"/>
    </location>
</feature>
<keyword evidence="6" id="KW-1185">Reference proteome</keyword>
<dbReference type="PANTHER" id="PTHR45880:SF1">
    <property type="entry name" value="RNA-BINDING MOTIF PROTEIN, X-LINKED 2"/>
    <property type="match status" value="1"/>
</dbReference>
<dbReference type="Gene3D" id="3.30.70.330">
    <property type="match status" value="1"/>
</dbReference>
<dbReference type="GO" id="GO:0071011">
    <property type="term" value="C:precatalytic spliceosome"/>
    <property type="evidence" value="ECO:0007669"/>
    <property type="project" value="TreeGrafter"/>
</dbReference>
<comment type="caution">
    <text evidence="5">The sequence shown here is derived from an EMBL/GenBank/DDBJ whole genome shotgun (WGS) entry which is preliminary data.</text>
</comment>
<dbReference type="Proteomes" id="UP000603453">
    <property type="component" value="Unassembled WGS sequence"/>
</dbReference>
<evidence type="ECO:0000256" key="1">
    <source>
        <dbReference type="ARBA" id="ARBA00022884"/>
    </source>
</evidence>
<evidence type="ECO:0000313" key="5">
    <source>
        <dbReference type="EMBL" id="KAG2196152.1"/>
    </source>
</evidence>
<feature type="region of interest" description="Disordered" evidence="3">
    <location>
        <begin position="103"/>
        <end position="237"/>
    </location>
</feature>
<dbReference type="PANTHER" id="PTHR45880">
    <property type="entry name" value="RNA-BINDING MOTIF PROTEIN, X-LINKED 2"/>
    <property type="match status" value="1"/>
</dbReference>
<feature type="non-terminal residue" evidence="5">
    <location>
        <position position="1"/>
    </location>
</feature>
<dbReference type="InterPro" id="IPR012677">
    <property type="entry name" value="Nucleotide-bd_a/b_plait_sf"/>
</dbReference>
<dbReference type="CDD" id="cd12411">
    <property type="entry name" value="RRM_ist3_like"/>
    <property type="match status" value="1"/>
</dbReference>
<dbReference type="InterPro" id="IPR000504">
    <property type="entry name" value="RRM_dom"/>
</dbReference>
<dbReference type="InterPro" id="IPR045844">
    <property type="entry name" value="RRM_Ist3-like"/>
</dbReference>
<dbReference type="EMBL" id="JAEPRD010000153">
    <property type="protein sequence ID" value="KAG2196152.1"/>
    <property type="molecule type" value="Genomic_DNA"/>
</dbReference>
<dbReference type="Pfam" id="PF00076">
    <property type="entry name" value="RRM_1"/>
    <property type="match status" value="1"/>
</dbReference>
<organism evidence="5 6">
    <name type="scientific">Mucor saturninus</name>
    <dbReference type="NCBI Taxonomy" id="64648"/>
    <lineage>
        <taxon>Eukaryota</taxon>
        <taxon>Fungi</taxon>
        <taxon>Fungi incertae sedis</taxon>
        <taxon>Mucoromycota</taxon>
        <taxon>Mucoromycotina</taxon>
        <taxon>Mucoromycetes</taxon>
        <taxon>Mucorales</taxon>
        <taxon>Mucorineae</taxon>
        <taxon>Mucoraceae</taxon>
        <taxon>Mucor</taxon>
    </lineage>
</organism>
<dbReference type="SUPFAM" id="SSF54928">
    <property type="entry name" value="RNA-binding domain, RBD"/>
    <property type="match status" value="1"/>
</dbReference>
<sequence>PSVVKEIQRINEREITSGTWSESASWHVQYKDTAWIFAGNLPFELTEGDVVCIFSQYGEIIHIELIRDHKTGKSKGFAFIQYEDQRSTVLAVLGRTLRVDHSFGPKKQKKREGEEESDDDQPKMNVAPELVEVVEKEKSKPKPKPIDVDEEDPMAAYFRDKKEKKSKKKSSKHHKSSKEEGRSHRKKSRSPIGRSRSRSPIKRRSRSPMKRRSRSPVERRRRSRSPVERKRKEEEVGRPMIVEEIDLLLREEEADLLIEEVDPPMAEVVDLITEEVDPLWKERADS</sequence>
<evidence type="ECO:0000259" key="4">
    <source>
        <dbReference type="PROSITE" id="PS50102"/>
    </source>
</evidence>
<dbReference type="InterPro" id="IPR035979">
    <property type="entry name" value="RBD_domain_sf"/>
</dbReference>
<feature type="compositionally biased region" description="Basic residues" evidence="3">
    <location>
        <begin position="164"/>
        <end position="176"/>
    </location>
</feature>
<dbReference type="AlphaFoldDB" id="A0A8H7QPL5"/>
<accession>A0A8H7QPL5</accession>
<evidence type="ECO:0000256" key="2">
    <source>
        <dbReference type="PROSITE-ProRule" id="PRU00176"/>
    </source>
</evidence>
<dbReference type="InterPro" id="IPR051847">
    <property type="entry name" value="RNA_proc/Spliceosome_comp"/>
</dbReference>
<feature type="compositionally biased region" description="Basic residues" evidence="3">
    <location>
        <begin position="183"/>
        <end position="224"/>
    </location>
</feature>
<dbReference type="GO" id="GO:0005686">
    <property type="term" value="C:U2 snRNP"/>
    <property type="evidence" value="ECO:0007669"/>
    <property type="project" value="TreeGrafter"/>
</dbReference>
<feature type="compositionally biased region" description="Basic and acidic residues" evidence="3">
    <location>
        <begin position="133"/>
        <end position="147"/>
    </location>
</feature>
<dbReference type="GO" id="GO:0000398">
    <property type="term" value="P:mRNA splicing, via spliceosome"/>
    <property type="evidence" value="ECO:0007669"/>
    <property type="project" value="InterPro"/>
</dbReference>
<dbReference type="OrthoDB" id="2573941at2759"/>
<name>A0A8H7QPL5_9FUNG</name>
<feature type="non-terminal residue" evidence="5">
    <location>
        <position position="286"/>
    </location>
</feature>
<reference evidence="5" key="1">
    <citation type="submission" date="2020-12" db="EMBL/GenBank/DDBJ databases">
        <title>Metabolic potential, ecology and presence of endohyphal bacteria is reflected in genomic diversity of Mucoromycotina.</title>
        <authorList>
            <person name="Muszewska A."/>
            <person name="Okrasinska A."/>
            <person name="Steczkiewicz K."/>
            <person name="Drgas O."/>
            <person name="Orlowska M."/>
            <person name="Perlinska-Lenart U."/>
            <person name="Aleksandrzak-Piekarczyk T."/>
            <person name="Szatraj K."/>
            <person name="Zielenkiewicz U."/>
            <person name="Pilsyk S."/>
            <person name="Malc E."/>
            <person name="Mieczkowski P."/>
            <person name="Kruszewska J.S."/>
            <person name="Biernat P."/>
            <person name="Pawlowska J."/>
        </authorList>
    </citation>
    <scope>NUCLEOTIDE SEQUENCE</scope>
    <source>
        <strain evidence="5">WA0000017839</strain>
    </source>
</reference>
<gene>
    <name evidence="5" type="ORF">INT47_006498</name>
</gene>
<evidence type="ECO:0000313" key="6">
    <source>
        <dbReference type="Proteomes" id="UP000603453"/>
    </source>
</evidence>
<protein>
    <recommendedName>
        <fullName evidence="4">RRM domain-containing protein</fullName>
    </recommendedName>
</protein>
<dbReference type="GO" id="GO:0071013">
    <property type="term" value="C:catalytic step 2 spliceosome"/>
    <property type="evidence" value="ECO:0007669"/>
    <property type="project" value="TreeGrafter"/>
</dbReference>
<keyword evidence="1 2" id="KW-0694">RNA-binding</keyword>
<dbReference type="GO" id="GO:0003723">
    <property type="term" value="F:RNA binding"/>
    <property type="evidence" value="ECO:0007669"/>
    <property type="project" value="UniProtKB-UniRule"/>
</dbReference>
<proteinExistence type="predicted"/>
<dbReference type="PROSITE" id="PS50102">
    <property type="entry name" value="RRM"/>
    <property type="match status" value="1"/>
</dbReference>